<reference evidence="1" key="1">
    <citation type="submission" date="2021-02" db="EMBL/GenBank/DDBJ databases">
        <authorList>
            <consortium name="DOE Joint Genome Institute"/>
            <person name="Ahrendt S."/>
            <person name="Looney B.P."/>
            <person name="Miyauchi S."/>
            <person name="Morin E."/>
            <person name="Drula E."/>
            <person name="Courty P.E."/>
            <person name="Chicoki N."/>
            <person name="Fauchery L."/>
            <person name="Kohler A."/>
            <person name="Kuo A."/>
            <person name="Labutti K."/>
            <person name="Pangilinan J."/>
            <person name="Lipzen A."/>
            <person name="Riley R."/>
            <person name="Andreopoulos W."/>
            <person name="He G."/>
            <person name="Johnson J."/>
            <person name="Barry K.W."/>
            <person name="Grigoriev I.V."/>
            <person name="Nagy L."/>
            <person name="Hibbett D."/>
            <person name="Henrissat B."/>
            <person name="Matheny P.B."/>
            <person name="Labbe J."/>
            <person name="Martin F."/>
        </authorList>
    </citation>
    <scope>NUCLEOTIDE SEQUENCE</scope>
    <source>
        <strain evidence="1">EC-137</strain>
    </source>
</reference>
<gene>
    <name evidence="1" type="ORF">K488DRAFT_67663</name>
</gene>
<organism evidence="1 2">
    <name type="scientific">Vararia minispora EC-137</name>
    <dbReference type="NCBI Taxonomy" id="1314806"/>
    <lineage>
        <taxon>Eukaryota</taxon>
        <taxon>Fungi</taxon>
        <taxon>Dikarya</taxon>
        <taxon>Basidiomycota</taxon>
        <taxon>Agaricomycotina</taxon>
        <taxon>Agaricomycetes</taxon>
        <taxon>Russulales</taxon>
        <taxon>Lachnocladiaceae</taxon>
        <taxon>Vararia</taxon>
    </lineage>
</organism>
<protein>
    <submittedName>
        <fullName evidence="1">Uncharacterized protein</fullName>
    </submittedName>
</protein>
<comment type="caution">
    <text evidence="1">The sequence shown here is derived from an EMBL/GenBank/DDBJ whole genome shotgun (WGS) entry which is preliminary data.</text>
</comment>
<dbReference type="EMBL" id="MU273472">
    <property type="protein sequence ID" value="KAI0036342.1"/>
    <property type="molecule type" value="Genomic_DNA"/>
</dbReference>
<evidence type="ECO:0000313" key="2">
    <source>
        <dbReference type="Proteomes" id="UP000814128"/>
    </source>
</evidence>
<sequence>MMLRGSSRKTGARRVQVKKHLIAILARQTLRTAAGDATETLDDGLLGGQRSSRTLTTGPCPEPASNLMTLQISWARGTVLEGILLWNFARACLATPNRALRVVVRKRSQKERINAVIAHYRGGARGNPVEHVSASLTGKQQSINFQACFP</sequence>
<dbReference type="Proteomes" id="UP000814128">
    <property type="component" value="Unassembled WGS sequence"/>
</dbReference>
<accession>A0ACB8QXG4</accession>
<keyword evidence="2" id="KW-1185">Reference proteome</keyword>
<reference evidence="1" key="2">
    <citation type="journal article" date="2022" name="New Phytol.">
        <title>Evolutionary transition to the ectomycorrhizal habit in the genomes of a hyperdiverse lineage of mushroom-forming fungi.</title>
        <authorList>
            <person name="Looney B."/>
            <person name="Miyauchi S."/>
            <person name="Morin E."/>
            <person name="Drula E."/>
            <person name="Courty P.E."/>
            <person name="Kohler A."/>
            <person name="Kuo A."/>
            <person name="LaButti K."/>
            <person name="Pangilinan J."/>
            <person name="Lipzen A."/>
            <person name="Riley R."/>
            <person name="Andreopoulos W."/>
            <person name="He G."/>
            <person name="Johnson J."/>
            <person name="Nolan M."/>
            <person name="Tritt A."/>
            <person name="Barry K.W."/>
            <person name="Grigoriev I.V."/>
            <person name="Nagy L.G."/>
            <person name="Hibbett D."/>
            <person name="Henrissat B."/>
            <person name="Matheny P.B."/>
            <person name="Labbe J."/>
            <person name="Martin F.M."/>
        </authorList>
    </citation>
    <scope>NUCLEOTIDE SEQUENCE</scope>
    <source>
        <strain evidence="1">EC-137</strain>
    </source>
</reference>
<evidence type="ECO:0000313" key="1">
    <source>
        <dbReference type="EMBL" id="KAI0036342.1"/>
    </source>
</evidence>
<proteinExistence type="predicted"/>
<name>A0ACB8QXG4_9AGAM</name>